<evidence type="ECO:0000256" key="2">
    <source>
        <dbReference type="ARBA" id="ARBA00023015"/>
    </source>
</evidence>
<comment type="caution">
    <text evidence="7">The sequence shown here is derived from an EMBL/GenBank/DDBJ whole genome shotgun (WGS) entry which is preliminary data.</text>
</comment>
<feature type="compositionally biased region" description="Polar residues" evidence="5">
    <location>
        <begin position="503"/>
        <end position="519"/>
    </location>
</feature>
<dbReference type="PROSITE" id="PS00463">
    <property type="entry name" value="ZN2_CY6_FUNGAL_1"/>
    <property type="match status" value="1"/>
</dbReference>
<feature type="domain" description="Zn(2)-C6 fungal-type" evidence="6">
    <location>
        <begin position="360"/>
        <end position="390"/>
    </location>
</feature>
<dbReference type="PANTHER" id="PTHR47663">
    <property type="entry name" value="XYLANOLYTIC TRANSCRIPTIONAL ACTIVATOR XLNR-RELATED"/>
    <property type="match status" value="1"/>
</dbReference>
<evidence type="ECO:0000256" key="3">
    <source>
        <dbReference type="ARBA" id="ARBA00023125"/>
    </source>
</evidence>
<evidence type="ECO:0000313" key="7">
    <source>
        <dbReference type="EMBL" id="KAK0552088.1"/>
    </source>
</evidence>
<dbReference type="PANTHER" id="PTHR47663:SF1">
    <property type="entry name" value="XYLANOLYTIC TRANSCRIPTIONAL ACTIVATOR XLNR-RELATED"/>
    <property type="match status" value="1"/>
</dbReference>
<dbReference type="InterPro" id="IPR036864">
    <property type="entry name" value="Zn2-C6_fun-type_DNA-bd_sf"/>
</dbReference>
<dbReference type="Proteomes" id="UP001176517">
    <property type="component" value="Unassembled WGS sequence"/>
</dbReference>
<dbReference type="AlphaFoldDB" id="A0AAN6GTA5"/>
<organism evidence="7 8">
    <name type="scientific">Tilletia horrida</name>
    <dbReference type="NCBI Taxonomy" id="155126"/>
    <lineage>
        <taxon>Eukaryota</taxon>
        <taxon>Fungi</taxon>
        <taxon>Dikarya</taxon>
        <taxon>Basidiomycota</taxon>
        <taxon>Ustilaginomycotina</taxon>
        <taxon>Exobasidiomycetes</taxon>
        <taxon>Tilletiales</taxon>
        <taxon>Tilletiaceae</taxon>
        <taxon>Tilletia</taxon>
    </lineage>
</organism>
<gene>
    <name evidence="7" type="ORF">OC846_003053</name>
</gene>
<sequence length="519" mass="54532">MQQVLQFTPAMIFAELTHYPTPPSTSSTEFSLATSDDCLSAVLSSPAMSTFDDISPHPAAPLSVASADSPASTLISSTLVDSMSSSIQSAHSSLTTSTTQGSTSPACLATSLVTLPPITNLTVDIPTAEPALFDMSQFPATPLSAGTDGSFSSFTTASPAMPLYGAHMMPPSASGCLYEAAMTQTAVATQTGFPAHLNFRASYPAASLQISDLSSQQPQQALAYFNGAAAERADISSGMYPSSGPTTYGMPSPADLIQMPSTMMSSFAPMSKPAISSFLGGPAGHMGGNQIPHPEFLNHLPRHSFSTSAYPQPHFSPIMPSLPQLPRSRNPSSDSLNLYDASGIRNSGILFAPNGRILLACSFCKLRKLRCNGGTPGCSQCAKRGLCCQYPTTIRRRGKAKRKMESDAAAAADGIQVKKEAEDDTINYDDDDDDDDEDDTESLSASSPASSSLAHKDGKGNASVSQSRAASEEPDRERSRKRKGESFGSEPLLTPAFKKRSQSCHGSATSSLLGQEMTV</sequence>
<dbReference type="SUPFAM" id="SSF57701">
    <property type="entry name" value="Zn2/Cys6 DNA-binding domain"/>
    <property type="match status" value="1"/>
</dbReference>
<dbReference type="SMART" id="SM00066">
    <property type="entry name" value="GAL4"/>
    <property type="match status" value="1"/>
</dbReference>
<evidence type="ECO:0000313" key="8">
    <source>
        <dbReference type="Proteomes" id="UP001176517"/>
    </source>
</evidence>
<dbReference type="InterPro" id="IPR001138">
    <property type="entry name" value="Zn2Cys6_DnaBD"/>
</dbReference>
<keyword evidence="1" id="KW-0862">Zinc</keyword>
<feature type="compositionally biased region" description="Low complexity" evidence="5">
    <location>
        <begin position="442"/>
        <end position="453"/>
    </location>
</feature>
<keyword evidence="8" id="KW-1185">Reference proteome</keyword>
<accession>A0AAN6GTA5</accession>
<dbReference type="InterPro" id="IPR051439">
    <property type="entry name" value="XlnR/Xlr1"/>
</dbReference>
<reference evidence="7" key="1">
    <citation type="journal article" date="2023" name="PhytoFront">
        <title>Draft Genome Resources of Seven Strains of Tilletia horrida, Causal Agent of Kernel Smut of Rice.</title>
        <authorList>
            <person name="Khanal S."/>
            <person name="Antony Babu S."/>
            <person name="Zhou X.G."/>
        </authorList>
    </citation>
    <scope>NUCLEOTIDE SEQUENCE</scope>
    <source>
        <strain evidence="7">TX6</strain>
    </source>
</reference>
<feature type="region of interest" description="Disordered" evidence="5">
    <location>
        <begin position="398"/>
        <end position="519"/>
    </location>
</feature>
<dbReference type="GO" id="GO:0008270">
    <property type="term" value="F:zinc ion binding"/>
    <property type="evidence" value="ECO:0007669"/>
    <property type="project" value="InterPro"/>
</dbReference>
<dbReference type="Gene3D" id="4.10.240.10">
    <property type="entry name" value="Zn(2)-C6 fungal-type DNA-binding domain"/>
    <property type="match status" value="1"/>
</dbReference>
<dbReference type="GO" id="GO:0003677">
    <property type="term" value="F:DNA binding"/>
    <property type="evidence" value="ECO:0007669"/>
    <property type="project" value="UniProtKB-KW"/>
</dbReference>
<dbReference type="Pfam" id="PF00172">
    <property type="entry name" value="Zn_clus"/>
    <property type="match status" value="1"/>
</dbReference>
<dbReference type="GO" id="GO:0000981">
    <property type="term" value="F:DNA-binding transcription factor activity, RNA polymerase II-specific"/>
    <property type="evidence" value="ECO:0007669"/>
    <property type="project" value="InterPro"/>
</dbReference>
<keyword evidence="2" id="KW-0805">Transcription regulation</keyword>
<evidence type="ECO:0000259" key="6">
    <source>
        <dbReference type="PROSITE" id="PS50048"/>
    </source>
</evidence>
<keyword evidence="4" id="KW-0804">Transcription</keyword>
<evidence type="ECO:0000256" key="1">
    <source>
        <dbReference type="ARBA" id="ARBA00022833"/>
    </source>
</evidence>
<keyword evidence="3" id="KW-0238">DNA-binding</keyword>
<proteinExistence type="predicted"/>
<protein>
    <recommendedName>
        <fullName evidence="6">Zn(2)-C6 fungal-type domain-containing protein</fullName>
    </recommendedName>
</protein>
<feature type="compositionally biased region" description="Acidic residues" evidence="5">
    <location>
        <begin position="422"/>
        <end position="441"/>
    </location>
</feature>
<dbReference type="EMBL" id="JAPDMZ010000068">
    <property type="protein sequence ID" value="KAK0552088.1"/>
    <property type="molecule type" value="Genomic_DNA"/>
</dbReference>
<name>A0AAN6GTA5_9BASI</name>
<evidence type="ECO:0000256" key="5">
    <source>
        <dbReference type="SAM" id="MobiDB-lite"/>
    </source>
</evidence>
<dbReference type="CDD" id="cd00067">
    <property type="entry name" value="GAL4"/>
    <property type="match status" value="1"/>
</dbReference>
<dbReference type="PROSITE" id="PS50048">
    <property type="entry name" value="ZN2_CY6_FUNGAL_2"/>
    <property type="match status" value="1"/>
</dbReference>
<evidence type="ECO:0000256" key="4">
    <source>
        <dbReference type="ARBA" id="ARBA00023163"/>
    </source>
</evidence>